<proteinExistence type="predicted"/>
<organism evidence="2 3">
    <name type="scientific">Rhynchophorus ferrugineus</name>
    <name type="common">Red palm weevil</name>
    <name type="synonym">Curculio ferrugineus</name>
    <dbReference type="NCBI Taxonomy" id="354439"/>
    <lineage>
        <taxon>Eukaryota</taxon>
        <taxon>Metazoa</taxon>
        <taxon>Ecdysozoa</taxon>
        <taxon>Arthropoda</taxon>
        <taxon>Hexapoda</taxon>
        <taxon>Insecta</taxon>
        <taxon>Pterygota</taxon>
        <taxon>Neoptera</taxon>
        <taxon>Endopterygota</taxon>
        <taxon>Coleoptera</taxon>
        <taxon>Polyphaga</taxon>
        <taxon>Cucujiformia</taxon>
        <taxon>Curculionidae</taxon>
        <taxon>Dryophthorinae</taxon>
        <taxon>Rhynchophorus</taxon>
    </lineage>
</organism>
<feature type="compositionally biased region" description="Basic and acidic residues" evidence="1">
    <location>
        <begin position="53"/>
        <end position="66"/>
    </location>
</feature>
<feature type="region of interest" description="Disordered" evidence="1">
    <location>
        <begin position="1"/>
        <end position="93"/>
    </location>
</feature>
<evidence type="ECO:0000256" key="1">
    <source>
        <dbReference type="SAM" id="MobiDB-lite"/>
    </source>
</evidence>
<feature type="compositionally biased region" description="Basic and acidic residues" evidence="1">
    <location>
        <begin position="12"/>
        <end position="26"/>
    </location>
</feature>
<evidence type="ECO:0000313" key="3">
    <source>
        <dbReference type="Proteomes" id="UP000625711"/>
    </source>
</evidence>
<feature type="compositionally biased region" description="Polar residues" evidence="1">
    <location>
        <begin position="30"/>
        <end position="41"/>
    </location>
</feature>
<dbReference type="Proteomes" id="UP000625711">
    <property type="component" value="Unassembled WGS sequence"/>
</dbReference>
<feature type="compositionally biased region" description="Polar residues" evidence="1">
    <location>
        <begin position="67"/>
        <end position="93"/>
    </location>
</feature>
<reference evidence="2" key="1">
    <citation type="submission" date="2020-08" db="EMBL/GenBank/DDBJ databases">
        <title>Genome sequencing and assembly of the red palm weevil Rhynchophorus ferrugineus.</title>
        <authorList>
            <person name="Dias G.B."/>
            <person name="Bergman C.M."/>
            <person name="Manee M."/>
        </authorList>
    </citation>
    <scope>NUCLEOTIDE SEQUENCE</scope>
    <source>
        <strain evidence="2">AA-2017</strain>
        <tissue evidence="2">Whole larva</tissue>
    </source>
</reference>
<keyword evidence="3" id="KW-1185">Reference proteome</keyword>
<dbReference type="EMBL" id="JAACXV010000207">
    <property type="protein sequence ID" value="KAF7281974.1"/>
    <property type="molecule type" value="Genomic_DNA"/>
</dbReference>
<accession>A0A834ILG5</accession>
<evidence type="ECO:0000313" key="2">
    <source>
        <dbReference type="EMBL" id="KAF7281974.1"/>
    </source>
</evidence>
<feature type="compositionally biased region" description="Basic residues" evidence="1">
    <location>
        <begin position="43"/>
        <end position="52"/>
    </location>
</feature>
<dbReference type="AlphaFoldDB" id="A0A834ILG5"/>
<gene>
    <name evidence="2" type="ORF">GWI33_003766</name>
</gene>
<sequence length="93" mass="10281">MDSKKAATKLPASREKPREDRRRRELSLGNGITSRSPSNFLSLRKRTRKKSAGRKENKVLKNKESPARTNGGETPTSGSTAQKGRIVTSLSSR</sequence>
<comment type="caution">
    <text evidence="2">The sequence shown here is derived from an EMBL/GenBank/DDBJ whole genome shotgun (WGS) entry which is preliminary data.</text>
</comment>
<protein>
    <submittedName>
        <fullName evidence="2">Uncharacterized protein</fullName>
    </submittedName>
</protein>
<name>A0A834ILG5_RHYFE</name>